<comment type="caution">
    <text evidence="2">The sequence shown here is derived from an EMBL/GenBank/DDBJ whole genome shotgun (WGS) entry which is preliminary data.</text>
</comment>
<feature type="compositionally biased region" description="Pro residues" evidence="1">
    <location>
        <begin position="191"/>
        <end position="201"/>
    </location>
</feature>
<accession>A0ABS5BL43</accession>
<feature type="region of interest" description="Disordered" evidence="1">
    <location>
        <begin position="163"/>
        <end position="201"/>
    </location>
</feature>
<evidence type="ECO:0000313" key="3">
    <source>
        <dbReference type="Proteomes" id="UP000676565"/>
    </source>
</evidence>
<dbReference type="EMBL" id="JAGKQQ010000001">
    <property type="protein sequence ID" value="MBP3954416.1"/>
    <property type="molecule type" value="Genomic_DNA"/>
</dbReference>
<protein>
    <submittedName>
        <fullName evidence="2">Uncharacterized protein</fullName>
    </submittedName>
</protein>
<name>A0ABS5BL43_9BACT</name>
<evidence type="ECO:0000256" key="1">
    <source>
        <dbReference type="SAM" id="MobiDB-lite"/>
    </source>
</evidence>
<keyword evidence="3" id="KW-1185">Reference proteome</keyword>
<proteinExistence type="predicted"/>
<reference evidence="2 3" key="1">
    <citation type="submission" date="2021-04" db="EMBL/GenBank/DDBJ databases">
        <authorList>
            <person name="Ivanova A."/>
        </authorList>
    </citation>
    <scope>NUCLEOTIDE SEQUENCE [LARGE SCALE GENOMIC DNA]</scope>
    <source>
        <strain evidence="2 3">G18</strain>
    </source>
</reference>
<dbReference type="RefSeq" id="WP_210652545.1">
    <property type="nucleotide sequence ID" value="NZ_JAGKQQ010000001.1"/>
</dbReference>
<sequence>MCHLLSAFGFPLLGSSPKKGDVPFPCQSRPCGCLTADECWKGDCCCFTLEEKLHWAGENGIVPPAHVRPLVEARKARPAPPLKKKKSCCSEAASPPEVPGACAAETVADCSQCAAKPSSNCRERKAPSEDRASGVRWVIGVHAKKCRGDGPAGLFLLDPGIASDPALPVFPEPERSVHPAPRSDRAGPTSHRPPTPPPRPF</sequence>
<gene>
    <name evidence="2" type="ORF">J8F10_03815</name>
</gene>
<evidence type="ECO:0000313" key="2">
    <source>
        <dbReference type="EMBL" id="MBP3954416.1"/>
    </source>
</evidence>
<dbReference type="Proteomes" id="UP000676565">
    <property type="component" value="Unassembled WGS sequence"/>
</dbReference>
<feature type="compositionally biased region" description="Basic and acidic residues" evidence="1">
    <location>
        <begin position="172"/>
        <end position="185"/>
    </location>
</feature>
<organism evidence="2 3">
    <name type="scientific">Gemmata palustris</name>
    <dbReference type="NCBI Taxonomy" id="2822762"/>
    <lineage>
        <taxon>Bacteria</taxon>
        <taxon>Pseudomonadati</taxon>
        <taxon>Planctomycetota</taxon>
        <taxon>Planctomycetia</taxon>
        <taxon>Gemmatales</taxon>
        <taxon>Gemmataceae</taxon>
        <taxon>Gemmata</taxon>
    </lineage>
</organism>